<name>A0A9D9GUG8_9PROT</name>
<gene>
    <name evidence="3" type="ORF">IAC69_00570</name>
</gene>
<comment type="caution">
    <text evidence="3">The sequence shown here is derived from an EMBL/GenBank/DDBJ whole genome shotgun (WGS) entry which is preliminary data.</text>
</comment>
<dbReference type="EMBL" id="JADINC010000010">
    <property type="protein sequence ID" value="MBO8424957.1"/>
    <property type="molecule type" value="Genomic_DNA"/>
</dbReference>
<dbReference type="AlphaFoldDB" id="A0A9D9GUG8"/>
<evidence type="ECO:0000313" key="3">
    <source>
        <dbReference type="EMBL" id="MBO8424957.1"/>
    </source>
</evidence>
<organism evidence="3 4">
    <name type="scientific">Candidatus Enterousia avistercoris</name>
    <dbReference type="NCBI Taxonomy" id="2840788"/>
    <lineage>
        <taxon>Bacteria</taxon>
        <taxon>Pseudomonadati</taxon>
        <taxon>Pseudomonadota</taxon>
        <taxon>Alphaproteobacteria</taxon>
        <taxon>Candidatus Enterousia</taxon>
    </lineage>
</organism>
<reference evidence="3" key="2">
    <citation type="journal article" date="2021" name="PeerJ">
        <title>Extensive microbial diversity within the chicken gut microbiome revealed by metagenomics and culture.</title>
        <authorList>
            <person name="Gilroy R."/>
            <person name="Ravi A."/>
            <person name="Getino M."/>
            <person name="Pursley I."/>
            <person name="Horton D.L."/>
            <person name="Alikhan N.F."/>
            <person name="Baker D."/>
            <person name="Gharbi K."/>
            <person name="Hall N."/>
            <person name="Watson M."/>
            <person name="Adriaenssens E.M."/>
            <person name="Foster-Nyarko E."/>
            <person name="Jarju S."/>
            <person name="Secka A."/>
            <person name="Antonio M."/>
            <person name="Oren A."/>
            <person name="Chaudhuri R.R."/>
            <person name="La Ragione R."/>
            <person name="Hildebrand F."/>
            <person name="Pallen M.J."/>
        </authorList>
    </citation>
    <scope>NUCLEOTIDE SEQUENCE</scope>
    <source>
        <strain evidence="3">8207</strain>
    </source>
</reference>
<evidence type="ECO:0000256" key="1">
    <source>
        <dbReference type="SAM" id="MobiDB-lite"/>
    </source>
</evidence>
<accession>A0A9D9GUG8</accession>
<keyword evidence="2" id="KW-0732">Signal</keyword>
<feature type="signal peptide" evidence="2">
    <location>
        <begin position="1"/>
        <end position="19"/>
    </location>
</feature>
<evidence type="ECO:0000256" key="2">
    <source>
        <dbReference type="SAM" id="SignalP"/>
    </source>
</evidence>
<dbReference type="Proteomes" id="UP000823630">
    <property type="component" value="Unassembled WGS sequence"/>
</dbReference>
<feature type="chain" id="PRO_5039155079" evidence="2">
    <location>
        <begin position="20"/>
        <end position="66"/>
    </location>
</feature>
<evidence type="ECO:0000313" key="4">
    <source>
        <dbReference type="Proteomes" id="UP000823630"/>
    </source>
</evidence>
<reference evidence="3" key="1">
    <citation type="submission" date="2020-10" db="EMBL/GenBank/DDBJ databases">
        <authorList>
            <person name="Gilroy R."/>
        </authorList>
    </citation>
    <scope>NUCLEOTIDE SEQUENCE</scope>
    <source>
        <strain evidence="3">8207</strain>
    </source>
</reference>
<protein>
    <submittedName>
        <fullName evidence="3">Uncharacterized protein</fullName>
    </submittedName>
</protein>
<feature type="region of interest" description="Disordered" evidence="1">
    <location>
        <begin position="40"/>
        <end position="66"/>
    </location>
</feature>
<proteinExistence type="predicted"/>
<feature type="compositionally biased region" description="Pro residues" evidence="1">
    <location>
        <begin position="57"/>
        <end position="66"/>
    </location>
</feature>
<sequence>MRKILFLVAIFAISGPAMAATKLASTDYVDGLTGEMVKTTTDQEVGGQKSFTTSPVVPTPPLPQSL</sequence>